<proteinExistence type="predicted"/>
<protein>
    <submittedName>
        <fullName evidence="2">Uncharacterized protein</fullName>
    </submittedName>
</protein>
<comment type="caution">
    <text evidence="2">The sequence shown here is derived from an EMBL/GenBank/DDBJ whole genome shotgun (WGS) entry which is preliminary data.</text>
</comment>
<evidence type="ECO:0000256" key="1">
    <source>
        <dbReference type="SAM" id="MobiDB-lite"/>
    </source>
</evidence>
<sequence length="69" mass="7769">MSTPEHHHLIPTGRRHRTVSRADFAAASSDMPLLDDRKYREDMNRHVNDALYDPYDRADGKGGCASDGD</sequence>
<accession>A0A2T0N9M9</accession>
<dbReference type="RefSeq" id="WP_106235715.1">
    <property type="nucleotide sequence ID" value="NZ_PVNG01000002.1"/>
</dbReference>
<keyword evidence="3" id="KW-1185">Reference proteome</keyword>
<dbReference type="AlphaFoldDB" id="A0A2T0N9M9"/>
<feature type="region of interest" description="Disordered" evidence="1">
    <location>
        <begin position="1"/>
        <end position="24"/>
    </location>
</feature>
<gene>
    <name evidence="2" type="ORF">B0I32_102511</name>
</gene>
<dbReference type="OrthoDB" id="33091at2"/>
<evidence type="ECO:0000313" key="2">
    <source>
        <dbReference type="EMBL" id="PRX69453.1"/>
    </source>
</evidence>
<organism evidence="2 3">
    <name type="scientific">Nonomuraea fuscirosea</name>
    <dbReference type="NCBI Taxonomy" id="1291556"/>
    <lineage>
        <taxon>Bacteria</taxon>
        <taxon>Bacillati</taxon>
        <taxon>Actinomycetota</taxon>
        <taxon>Actinomycetes</taxon>
        <taxon>Streptosporangiales</taxon>
        <taxon>Streptosporangiaceae</taxon>
        <taxon>Nonomuraea</taxon>
    </lineage>
</organism>
<reference evidence="2 3" key="1">
    <citation type="submission" date="2018-03" db="EMBL/GenBank/DDBJ databases">
        <title>Genomic Encyclopedia of Type Strains, Phase III (KMG-III): the genomes of soil and plant-associated and newly described type strains.</title>
        <authorList>
            <person name="Whitman W."/>
        </authorList>
    </citation>
    <scope>NUCLEOTIDE SEQUENCE [LARGE SCALE GENOMIC DNA]</scope>
    <source>
        <strain evidence="2 3">CGMCC 4.7104</strain>
    </source>
</reference>
<dbReference type="Proteomes" id="UP000238312">
    <property type="component" value="Unassembled WGS sequence"/>
</dbReference>
<name>A0A2T0N9M9_9ACTN</name>
<evidence type="ECO:0000313" key="3">
    <source>
        <dbReference type="Proteomes" id="UP000238312"/>
    </source>
</evidence>
<dbReference type="EMBL" id="PVNG01000002">
    <property type="protein sequence ID" value="PRX69453.1"/>
    <property type="molecule type" value="Genomic_DNA"/>
</dbReference>